<organism evidence="3 4">
    <name type="scientific">Rotaria socialis</name>
    <dbReference type="NCBI Taxonomy" id="392032"/>
    <lineage>
        <taxon>Eukaryota</taxon>
        <taxon>Metazoa</taxon>
        <taxon>Spiralia</taxon>
        <taxon>Gnathifera</taxon>
        <taxon>Rotifera</taxon>
        <taxon>Eurotatoria</taxon>
        <taxon>Bdelloidea</taxon>
        <taxon>Philodinida</taxon>
        <taxon>Philodinidae</taxon>
        <taxon>Rotaria</taxon>
    </lineage>
</organism>
<evidence type="ECO:0000313" key="3">
    <source>
        <dbReference type="EMBL" id="CAF5118503.1"/>
    </source>
</evidence>
<feature type="non-terminal residue" evidence="3">
    <location>
        <position position="1"/>
    </location>
</feature>
<comment type="caution">
    <text evidence="3">The sequence shown here is derived from an EMBL/GenBank/DDBJ whole genome shotgun (WGS) entry which is preliminary data.</text>
</comment>
<dbReference type="InterPro" id="IPR036397">
    <property type="entry name" value="RNaseH_sf"/>
</dbReference>
<dbReference type="Proteomes" id="UP000663848">
    <property type="component" value="Unassembled WGS sequence"/>
</dbReference>
<dbReference type="SUPFAM" id="SSF53098">
    <property type="entry name" value="Ribonuclease H-like"/>
    <property type="match status" value="1"/>
</dbReference>
<proteinExistence type="predicted"/>
<evidence type="ECO:0000313" key="2">
    <source>
        <dbReference type="EMBL" id="CAF4992161.1"/>
    </source>
</evidence>
<dbReference type="GO" id="GO:0003676">
    <property type="term" value="F:nucleic acid binding"/>
    <property type="evidence" value="ECO:0007669"/>
    <property type="project" value="InterPro"/>
</dbReference>
<evidence type="ECO:0000259" key="1">
    <source>
        <dbReference type="PROSITE" id="PS50994"/>
    </source>
</evidence>
<dbReference type="GO" id="GO:0015074">
    <property type="term" value="P:DNA integration"/>
    <property type="evidence" value="ECO:0007669"/>
    <property type="project" value="InterPro"/>
</dbReference>
<dbReference type="Gene3D" id="3.30.420.10">
    <property type="entry name" value="Ribonuclease H-like superfamily/Ribonuclease H"/>
    <property type="match status" value="1"/>
</dbReference>
<feature type="domain" description="Integrase catalytic" evidence="1">
    <location>
        <begin position="1"/>
        <end position="80"/>
    </location>
</feature>
<feature type="non-terminal residue" evidence="3">
    <location>
        <position position="80"/>
    </location>
</feature>
<gene>
    <name evidence="3" type="ORF">QYT958_LOCUS45908</name>
    <name evidence="2" type="ORF">UJA718_LOCUS49886</name>
</gene>
<dbReference type="AlphaFoldDB" id="A0A822F476"/>
<accession>A0A822F476</accession>
<dbReference type="InterPro" id="IPR012337">
    <property type="entry name" value="RNaseH-like_sf"/>
</dbReference>
<dbReference type="EMBL" id="CAJOBR010078943">
    <property type="protein sequence ID" value="CAF5118503.1"/>
    <property type="molecule type" value="Genomic_DNA"/>
</dbReference>
<dbReference type="InterPro" id="IPR050951">
    <property type="entry name" value="Retrovirus_Pol_polyprotein"/>
</dbReference>
<dbReference type="Proteomes" id="UP000663873">
    <property type="component" value="Unassembled WGS sequence"/>
</dbReference>
<evidence type="ECO:0000313" key="4">
    <source>
        <dbReference type="Proteomes" id="UP000663848"/>
    </source>
</evidence>
<reference evidence="3" key="1">
    <citation type="submission" date="2021-02" db="EMBL/GenBank/DDBJ databases">
        <authorList>
            <person name="Nowell W R."/>
        </authorList>
    </citation>
    <scope>NUCLEOTIDE SEQUENCE</scope>
</reference>
<protein>
    <recommendedName>
        <fullName evidence="1">Integrase catalytic domain-containing protein</fullName>
    </recommendedName>
</protein>
<keyword evidence="5" id="KW-1185">Reference proteome</keyword>
<dbReference type="PANTHER" id="PTHR37984:SF15">
    <property type="entry name" value="INTEGRASE CATALYTIC DOMAIN-CONTAINING PROTEIN"/>
    <property type="match status" value="1"/>
</dbReference>
<sequence length="80" mass="8652">LLSKYVIAKATRDNSALTAATVLVEDVILKHGAPNQILTDNGTHFTAELFNAIMSLCGVCHIFTTPYNPKSNGVCERFNA</sequence>
<dbReference type="EMBL" id="CAJOBP010107022">
    <property type="protein sequence ID" value="CAF4992161.1"/>
    <property type="molecule type" value="Genomic_DNA"/>
</dbReference>
<dbReference type="PROSITE" id="PS50994">
    <property type="entry name" value="INTEGRASE"/>
    <property type="match status" value="1"/>
</dbReference>
<dbReference type="PANTHER" id="PTHR37984">
    <property type="entry name" value="PROTEIN CBG26694"/>
    <property type="match status" value="1"/>
</dbReference>
<dbReference type="InterPro" id="IPR001584">
    <property type="entry name" value="Integrase_cat-core"/>
</dbReference>
<name>A0A822F476_9BILA</name>
<evidence type="ECO:0000313" key="5">
    <source>
        <dbReference type="Proteomes" id="UP000663873"/>
    </source>
</evidence>